<organism evidence="1 2">
    <name type="scientific">Polysphondylium violaceum</name>
    <dbReference type="NCBI Taxonomy" id="133409"/>
    <lineage>
        <taxon>Eukaryota</taxon>
        <taxon>Amoebozoa</taxon>
        <taxon>Evosea</taxon>
        <taxon>Eumycetozoa</taxon>
        <taxon>Dictyostelia</taxon>
        <taxon>Dictyosteliales</taxon>
        <taxon>Dictyosteliaceae</taxon>
        <taxon>Polysphondylium</taxon>
    </lineage>
</organism>
<gene>
    <name evidence="1" type="ORF">CYY_009932</name>
</gene>
<evidence type="ECO:0000313" key="2">
    <source>
        <dbReference type="Proteomes" id="UP000695562"/>
    </source>
</evidence>
<proteinExistence type="predicted"/>
<comment type="caution">
    <text evidence="1">The sequence shown here is derived from an EMBL/GenBank/DDBJ whole genome shotgun (WGS) entry which is preliminary data.</text>
</comment>
<evidence type="ECO:0008006" key="3">
    <source>
        <dbReference type="Google" id="ProtNLM"/>
    </source>
</evidence>
<name>A0A8J4UUY9_9MYCE</name>
<dbReference type="Proteomes" id="UP000695562">
    <property type="component" value="Unassembled WGS sequence"/>
</dbReference>
<protein>
    <recommendedName>
        <fullName evidence="3">MACPF domain-containing protein</fullName>
    </recommendedName>
</protein>
<reference evidence="1" key="1">
    <citation type="submission" date="2020-01" db="EMBL/GenBank/DDBJ databases">
        <title>Development of genomics and gene disruption for Polysphondylium violaceum indicates a role for the polyketide synthase stlB in stalk morphogenesis.</title>
        <authorList>
            <person name="Narita B."/>
            <person name="Kawabe Y."/>
            <person name="Kin K."/>
            <person name="Saito T."/>
            <person name="Gibbs R."/>
            <person name="Kuspa A."/>
            <person name="Muzny D."/>
            <person name="Queller D."/>
            <person name="Richards S."/>
            <person name="Strassman J."/>
            <person name="Sucgang R."/>
            <person name="Worley K."/>
            <person name="Schaap P."/>
        </authorList>
    </citation>
    <scope>NUCLEOTIDE SEQUENCE</scope>
    <source>
        <strain evidence="1">QSvi11</strain>
    </source>
</reference>
<accession>A0A8J4UUY9</accession>
<dbReference type="OrthoDB" id="21110at2759"/>
<dbReference type="EMBL" id="AJWJ01000858">
    <property type="protein sequence ID" value="KAF2068743.1"/>
    <property type="molecule type" value="Genomic_DNA"/>
</dbReference>
<sequence length="842" mass="94748">MYSSSYGCNSVSKKIRNDLSCKNSHVQFDKLTNIKDAGFSCEKSKITNTTTFSSKSSLCNIPAKLCKTTNTTGGDGSTSPTNAPTNPSIPGGDFKIGDGVCNSLYENCLNSPQDCNQCYFSGGVLTLFTFGSNSSFTKEKYTEITNFYIKQLPQGEALKGSFFAYLSVKVNGEYSLNIQGTNIGARIFINLMPIFDAMYQQSTITANETVYLQSGDIHTISGDFFSFMNLPTNFKIEMWDPKMNQIKPFFYSKNTCGDGILDIDEICPSDQDRIKLDARTGGCNSTDPNEDFLNCYSKLTKVCPSRQVPPRHISPGFSYSRDTLGNLISNQFIWHLPGSEHFSFGINIINGLEASSPIFYFAYCDSIGTNLMEDVYRGRVYDIPKEFYGKALPECKYSTSSKQHTKIEEMSSSMHTASTQAYGASVGGGIPVVSAEAKVAFTEEKSVEKSQSIMTQEKNYLIETTLVCSTSILRLTDAYTFHPIFLESIAKVQDIEDMLLLVHNSLSGSKFESIQKKSSRTTISTYGGALGAFGPTEYSSSTSNFASWASTVDLLPVPVEYDLKAIRDIIPPQWTISNGKNVQELWICGAEELFCEAAGVVSPHGPRLWDLYEFQDNVEKIRNLIAFKSRTIEEKSNFEYRSRLRNIGTMQSPFFAHFKGPNFFDSSLAPQETIEGLDRSFLTEPIIIIDWKKKTTLAPELLNTTRMAPFRCGIEKTFYTGTDSIRTSVGYWANEVDPYSYTFDYYNWRLWRELDEDANVASLSISIDLYLGYLYNFKWVLEFNQKAGDWWKGTVVGSANIPVTRDNHFTKEWYIPTSPKLNVEDKNYYTFHNYRTNYALFD</sequence>
<evidence type="ECO:0000313" key="1">
    <source>
        <dbReference type="EMBL" id="KAF2068743.1"/>
    </source>
</evidence>
<keyword evidence="2" id="KW-1185">Reference proteome</keyword>
<dbReference type="AlphaFoldDB" id="A0A8J4UUY9"/>